<keyword evidence="1" id="KW-1133">Transmembrane helix</keyword>
<keyword evidence="1" id="KW-0812">Transmembrane</keyword>
<evidence type="ECO:0000256" key="1">
    <source>
        <dbReference type="SAM" id="Phobius"/>
    </source>
</evidence>
<keyword evidence="1" id="KW-0472">Membrane</keyword>
<protein>
    <submittedName>
        <fullName evidence="2">Uncharacterized protein</fullName>
    </submittedName>
</protein>
<proteinExistence type="predicted"/>
<feature type="transmembrane region" description="Helical" evidence="1">
    <location>
        <begin position="203"/>
        <end position="227"/>
    </location>
</feature>
<organism evidence="2 3">
    <name type="scientific">Cardiocondyla obscurior</name>
    <dbReference type="NCBI Taxonomy" id="286306"/>
    <lineage>
        <taxon>Eukaryota</taxon>
        <taxon>Metazoa</taxon>
        <taxon>Ecdysozoa</taxon>
        <taxon>Arthropoda</taxon>
        <taxon>Hexapoda</taxon>
        <taxon>Insecta</taxon>
        <taxon>Pterygota</taxon>
        <taxon>Neoptera</taxon>
        <taxon>Endopterygota</taxon>
        <taxon>Hymenoptera</taxon>
        <taxon>Apocrita</taxon>
        <taxon>Aculeata</taxon>
        <taxon>Formicoidea</taxon>
        <taxon>Formicidae</taxon>
        <taxon>Myrmicinae</taxon>
        <taxon>Cardiocondyla</taxon>
    </lineage>
</organism>
<comment type="caution">
    <text evidence="2">The sequence shown here is derived from an EMBL/GenBank/DDBJ whole genome shotgun (WGS) entry which is preliminary data.</text>
</comment>
<accession>A0AAW2GVE2</accession>
<evidence type="ECO:0000313" key="2">
    <source>
        <dbReference type="EMBL" id="KAL0131245.1"/>
    </source>
</evidence>
<dbReference type="AlphaFoldDB" id="A0AAW2GVE2"/>
<evidence type="ECO:0000313" key="3">
    <source>
        <dbReference type="Proteomes" id="UP001430953"/>
    </source>
</evidence>
<name>A0AAW2GVE2_9HYME</name>
<dbReference type="EMBL" id="JADYXP020000002">
    <property type="protein sequence ID" value="KAL0131245.1"/>
    <property type="molecule type" value="Genomic_DNA"/>
</dbReference>
<sequence>MPTVTGCIPFKEENCVEGLSLEGTGCEKYFSERHLPRNDVYLLDKISNNAVGSIKDHARINTTSEFAVLPRVKTSNLNTYQLNSRRRGCAVRPLKIRELQIVSGNTGRYSNSTPVPVRVMINFLDSCISRLDICSRENYTMYHFDQLFARGPRETSIATAGGPRSNCLPSTGRCYKTLKIKGVKNTSLEESSLTDLTKVPSKLPIFICIHACAATVPLPSIGIYTLYSVREKKKKKKRERTRKSVAYIYADKTTSCLATARGARTYWLTIKLPLCAITNA</sequence>
<gene>
    <name evidence="2" type="ORF">PUN28_002660</name>
</gene>
<dbReference type="Proteomes" id="UP001430953">
    <property type="component" value="Unassembled WGS sequence"/>
</dbReference>
<reference evidence="2 3" key="1">
    <citation type="submission" date="2023-03" db="EMBL/GenBank/DDBJ databases">
        <title>High recombination rates correlate with genetic variation in Cardiocondyla obscurior ants.</title>
        <authorList>
            <person name="Errbii M."/>
        </authorList>
    </citation>
    <scope>NUCLEOTIDE SEQUENCE [LARGE SCALE GENOMIC DNA]</scope>
    <source>
        <strain evidence="2">Alpha-2009</strain>
        <tissue evidence="2">Whole body</tissue>
    </source>
</reference>
<keyword evidence="3" id="KW-1185">Reference proteome</keyword>